<evidence type="ECO:0000259" key="3">
    <source>
        <dbReference type="Pfam" id="PF25597"/>
    </source>
</evidence>
<protein>
    <recommendedName>
        <fullName evidence="6">GAG-pre-integrase domain-containing protein</fullName>
    </recommendedName>
</protein>
<dbReference type="InterPro" id="IPR057670">
    <property type="entry name" value="SH3_retrovirus"/>
</dbReference>
<evidence type="ECO:0008006" key="6">
    <source>
        <dbReference type="Google" id="ProtNLM"/>
    </source>
</evidence>
<dbReference type="PANTHER" id="PTHR37610:SF6">
    <property type="entry name" value="GAG-POLYPEPTIDE OF LTR COPIA-TYPE-RELATED"/>
    <property type="match status" value="1"/>
</dbReference>
<dbReference type="Pfam" id="PF25597">
    <property type="entry name" value="SH3_retrovirus"/>
    <property type="match status" value="1"/>
</dbReference>
<evidence type="ECO:0000313" key="4">
    <source>
        <dbReference type="EnsemblPlants" id="AUR62013402-RA:cds"/>
    </source>
</evidence>
<accession>A0A803LHF5</accession>
<evidence type="ECO:0000256" key="1">
    <source>
        <dbReference type="SAM" id="MobiDB-lite"/>
    </source>
</evidence>
<feature type="domain" description="Retrovirus-related Pol polyprotein from transposon TNT 1-94-like beta-barrel" evidence="2">
    <location>
        <begin position="292"/>
        <end position="366"/>
    </location>
</feature>
<dbReference type="InterPro" id="IPR054722">
    <property type="entry name" value="PolX-like_BBD"/>
</dbReference>
<proteinExistence type="predicted"/>
<feature type="compositionally biased region" description="Basic residues" evidence="1">
    <location>
        <begin position="593"/>
        <end position="602"/>
    </location>
</feature>
<feature type="compositionally biased region" description="Low complexity" evidence="1">
    <location>
        <begin position="580"/>
        <end position="590"/>
    </location>
</feature>
<feature type="region of interest" description="Disordered" evidence="1">
    <location>
        <begin position="577"/>
        <end position="605"/>
    </location>
</feature>
<evidence type="ECO:0000259" key="2">
    <source>
        <dbReference type="Pfam" id="PF22936"/>
    </source>
</evidence>
<sequence>MGSTGTVDTTHPLYLHPSEGANSVNISKLTSSSDYRMWRRSMEIALSSKRKLGFVTGTVVKDPKDSAKAEMWNTCNDMVISWIFASVSDTVKKSIMFFRTAREMWLNLEQRFSVVNGSRKYKLSKQLYECKQLGMPVNEYYTNMSVLWEELESLNQLPVFTTYDKEIDTFLKELNAQKEEQKLFQFLNGLDDDYGPQRSNLLMMTPLPTADIASCGKAGHTAKKCWYVVGFPKWHPKARSQQKGKGKLDQMIKMLPNPTKQASFTSETDDELDNNFAGMVSCNSATVVYKEWIIDSGASDHMTTDLHKLVDPVRMCGNTKINLPNGDTTTISHVGSLKLKSGLTLKNVLCVPEFKHNLLSVNKLVAQDGCKPIELILSKLNELAKENRVNVSELTQSQANNAHLKMGISNIGAEQEKFSKAVMWHHRLGHAPLDRIKSAVNLSKEDMTKTGLYGVKPTYKEMRSFGCLAIAYNPKKHKDKMKERGVLCLFLGYPLNKKGYRLLNLFTNSTFVSRDVKFHEHIYPYSLPRDELKKLMPEDRDHDIGNPRNGSIWDEPLMNVDQEEVTDDVIHVIHSDEDSSQIQQSTSSQIHASPRKSTRPTKKPSWMDGYQVGCAIAEPVNRVIYAPTDKAADVLTKVITVHQQNAPLRKLGVLSKAPHQV</sequence>
<feature type="compositionally biased region" description="Basic and acidic residues" evidence="1">
    <location>
        <begin position="536"/>
        <end position="545"/>
    </location>
</feature>
<reference evidence="4" key="1">
    <citation type="journal article" date="2017" name="Nature">
        <title>The genome of Chenopodium quinoa.</title>
        <authorList>
            <person name="Jarvis D.E."/>
            <person name="Ho Y.S."/>
            <person name="Lightfoot D.J."/>
            <person name="Schmoeckel S.M."/>
            <person name="Li B."/>
            <person name="Borm T.J.A."/>
            <person name="Ohyanagi H."/>
            <person name="Mineta K."/>
            <person name="Michell C.T."/>
            <person name="Saber N."/>
            <person name="Kharbatia N.M."/>
            <person name="Rupper R.R."/>
            <person name="Sharp A.R."/>
            <person name="Dally N."/>
            <person name="Boughton B.A."/>
            <person name="Woo Y.H."/>
            <person name="Gao G."/>
            <person name="Schijlen E.G.W.M."/>
            <person name="Guo X."/>
            <person name="Momin A.A."/>
            <person name="Negrao S."/>
            <person name="Al-Babili S."/>
            <person name="Gehring C."/>
            <person name="Roessner U."/>
            <person name="Jung C."/>
            <person name="Murphy K."/>
            <person name="Arold S.T."/>
            <person name="Gojobori T."/>
            <person name="van der Linden C.G."/>
            <person name="van Loo E.N."/>
            <person name="Jellen E.N."/>
            <person name="Maughan P.J."/>
            <person name="Tester M."/>
        </authorList>
    </citation>
    <scope>NUCLEOTIDE SEQUENCE [LARGE SCALE GENOMIC DNA]</scope>
    <source>
        <strain evidence="4">cv. PI 614886</strain>
    </source>
</reference>
<feature type="region of interest" description="Disordered" evidence="1">
    <location>
        <begin position="536"/>
        <end position="557"/>
    </location>
</feature>
<dbReference type="PANTHER" id="PTHR37610">
    <property type="entry name" value="CCHC-TYPE DOMAIN-CONTAINING PROTEIN"/>
    <property type="match status" value="1"/>
</dbReference>
<dbReference type="Proteomes" id="UP000596660">
    <property type="component" value="Unplaced"/>
</dbReference>
<dbReference type="Pfam" id="PF14223">
    <property type="entry name" value="Retrotran_gag_2"/>
    <property type="match status" value="1"/>
</dbReference>
<reference evidence="4" key="2">
    <citation type="submission" date="2021-03" db="UniProtKB">
        <authorList>
            <consortium name="EnsemblPlants"/>
        </authorList>
    </citation>
    <scope>IDENTIFICATION</scope>
</reference>
<keyword evidence="5" id="KW-1185">Reference proteome</keyword>
<dbReference type="AlphaFoldDB" id="A0A803LHF5"/>
<dbReference type="Gramene" id="AUR62013402-RA">
    <property type="protein sequence ID" value="AUR62013402-RA:cds"/>
    <property type="gene ID" value="AUR62013402"/>
</dbReference>
<dbReference type="EnsemblPlants" id="AUR62013402-RA">
    <property type="protein sequence ID" value="AUR62013402-RA:cds"/>
    <property type="gene ID" value="AUR62013402"/>
</dbReference>
<organism evidence="4 5">
    <name type="scientific">Chenopodium quinoa</name>
    <name type="common">Quinoa</name>
    <dbReference type="NCBI Taxonomy" id="63459"/>
    <lineage>
        <taxon>Eukaryota</taxon>
        <taxon>Viridiplantae</taxon>
        <taxon>Streptophyta</taxon>
        <taxon>Embryophyta</taxon>
        <taxon>Tracheophyta</taxon>
        <taxon>Spermatophyta</taxon>
        <taxon>Magnoliopsida</taxon>
        <taxon>eudicotyledons</taxon>
        <taxon>Gunneridae</taxon>
        <taxon>Pentapetalae</taxon>
        <taxon>Caryophyllales</taxon>
        <taxon>Chenopodiaceae</taxon>
        <taxon>Chenopodioideae</taxon>
        <taxon>Atripliceae</taxon>
        <taxon>Chenopodium</taxon>
    </lineage>
</organism>
<name>A0A803LHF5_CHEQI</name>
<feature type="domain" description="Retroviral polymerase SH3-like" evidence="3">
    <location>
        <begin position="467"/>
        <end position="528"/>
    </location>
</feature>
<evidence type="ECO:0000313" key="5">
    <source>
        <dbReference type="Proteomes" id="UP000596660"/>
    </source>
</evidence>
<dbReference type="Pfam" id="PF22936">
    <property type="entry name" value="Pol_BBD"/>
    <property type="match status" value="1"/>
</dbReference>